<dbReference type="PROSITE" id="PS51233">
    <property type="entry name" value="VWFD"/>
    <property type="match status" value="1"/>
</dbReference>
<keyword evidence="5" id="KW-0446">Lipid-binding</keyword>
<dbReference type="PROSITE" id="PS51211">
    <property type="entry name" value="VITELLOGENIN"/>
    <property type="match status" value="1"/>
</dbReference>
<dbReference type="SMART" id="SM00638">
    <property type="entry name" value="LPD_N"/>
    <property type="match status" value="1"/>
</dbReference>
<dbReference type="SMART" id="SM01169">
    <property type="entry name" value="DUF1943"/>
    <property type="match status" value="1"/>
</dbReference>
<dbReference type="InterPro" id="IPR015255">
    <property type="entry name" value="Vitellinogen_open_b-sht"/>
</dbReference>
<dbReference type="InterPro" id="IPR050733">
    <property type="entry name" value="Vitellogenin/Apolipophorin"/>
</dbReference>
<evidence type="ECO:0000256" key="4">
    <source>
        <dbReference type="ARBA" id="ARBA00023055"/>
    </source>
</evidence>
<evidence type="ECO:0000256" key="8">
    <source>
        <dbReference type="PROSITE-ProRule" id="PRU00557"/>
    </source>
</evidence>
<keyword evidence="7" id="KW-0325">Glycoprotein</keyword>
<dbReference type="InterPro" id="IPR015819">
    <property type="entry name" value="Lipid_transp_b-sht_shell"/>
</dbReference>
<evidence type="ECO:0000256" key="1">
    <source>
        <dbReference type="ARBA" id="ARBA00022448"/>
    </source>
</evidence>
<dbReference type="EMBL" id="MT941447">
    <property type="protein sequence ID" value="QXJ08928.1"/>
    <property type="molecule type" value="mRNA"/>
</dbReference>
<reference evidence="12" key="1">
    <citation type="journal article" date="2021" name="J. Crust. Biol.">
        <title>The presence of multiple copies of the vitellogenin gene in Fenneropenaeus merguiensis (De Man, 1888) (Decapoda: Dendrobranchiata: Penaeidae): Evidence for gene expansion and functional diversification in shrimps.</title>
        <authorList>
            <person name="Zhao J."/>
            <person name="Wang W."/>
            <person name="Wang C."/>
            <person name="Shi L."/>
            <person name="Wang G."/>
            <person name="Sun C."/>
            <person name="Chan S.F."/>
        </authorList>
    </citation>
    <scope>NUCLEOTIDE SEQUENCE</scope>
    <source>
        <strain evidence="12">FmVg3</strain>
    </source>
</reference>
<dbReference type="Pfam" id="PF09172">
    <property type="entry name" value="Vit_open_b-sht"/>
    <property type="match status" value="1"/>
</dbReference>
<keyword evidence="4" id="KW-0445">Lipid transport</keyword>
<sequence length="2585" mass="287597">MTTSSLVFVLALVAGGLAAPWTAQAPRCSTECPITGSPKLAYQPEKTYTYAYSGKSRVQLKGVEDGVTELEWSKQVELTWITPCDMAITIKHAKVDGAAGADVGFLERYPLVVAVADGRIQHVCTHPGDAPWSINMKKGIATTLQNSLPSLSPFSSGLTITETDVVGKCPTKYEIETEGEKVIVVKEKNHRQCQERFPTPAETPAPWLKAPLPIEESRSECKQEITNGIYTAIMCQDKNIVRPAFGVYKYVEANQESTLRFISESSDASAISAIPRAEFQIESLLYNHEMVKEPELAPELDEVMKQICQKTMETIEPEAAALVDKALHLLRRVPVSVVEATAEKVRGGRYCGNSARLESIFLDAIAFVHESGAVKIMVQEIESGRATGGRLALYTAALYLTPRPNIEAVEALKPLFESPRPVPSVTLAAATMVNNYCRHTPHCNETAPVKEIAEILATKVQRQCSPSVGEEVEKEALATLKALGNMGVITPAVTRAAVGCIEQEGVETSIRVAATHVFRQTKCYRPAVQKLVSIAVRPAFETEIRIASYLAAIRCAEKEHLQEIFEKISVEENTQVRGFILGHMLNIQESTCPTKENLRYLLTNFVIPTDFERDFRKFSRSMEIGYHSSSFGLGGDVESNIIYAPGSFIPRAVNFNLKAAVDETHMDLGEIGARFEGMDPIIEELFGPEGYLHTTSFGKILEDITGFAKAKGSKIINQIKRTLRSKRSIDFDTISNFFNKLYGERNSEGARAEVYARFMGQEFAYGNVGEIFKGETADRLIETFFSYLEASFEQMKNLNLNTARTAQLFLDYSLPTIQGSPLKLKLDVTAVAGLTAEGKLSIAEILADLGNLDTHMKLLPNLSVHVSGFAGYDNHLSKVGIEMESTISTANGAAVKIRTAEGKKIEIELEIPEKMELLNVRAETFLVKTVGQRQMKLTPSTMRDARIKHESCIDVLEPMLGLKTCYAVNIPDIFRNNVLPLGEPIVAKFYVEKADPSMTGYAVSAAIKNSFDHKVIKVNAKAAGATTPRQAELTLSYKKEVESTIAFAKLESSTVTTGIWTTLTTREGFKTLETFMQFKTEQIDLSRGIKMDVTIKGNAADEEYEVKVFSGRRKKFTPELLVLETKLIKKAAGSDVNLEVICKTKNALAEFLTLDINVAADFKIITPSALMQLRQIPRFHVALPVHLHKMEINAAYGNWKLESYLRENQVTGETCEHISAFRITKGRRGVVSIEASHKIEGRIFENIIIRNEAKVGIGSASYKIAYDVIYHTGKMGVSFELLDSRISGKVVALEAMYINQGQEHSTKFMLEIPGYIRKIKMENMIESTGEGRYMLESAIKYGQQILLHANGPIVAKFTNNAVKLQTDMKIAELTNEPYTIGINIIFANKKQVFVMEIKGREEPVFGVEWKLVRESPQKTTVDLGVVLSTLIDNKISAVITEELIHVSFNNDVLPNTPLHRRVKGFVDVNITEKKANINFSWDVDNDATRKLIIDAALINSPANPGHAEIHGNIVFAGEPYHIKLEVIATSLLMKTNGETGFRMTVTTPTQRTVALDALVSVEHEEAKAKVTTTFRFKSLEEKEYRLISEFGSVKLSDPHSYTFEAKIIGSTPEGETKIESSFKHQMTNGERTVTATVAVEAPVLRDPFMAVFTIHNAEGSYTGVCKMEGSAPATVFEWNLKMTPEGGIEDIEAALDMKAVVRILKTVRAMATFQEEAFSLYGGGNERSSYQYRFSKPTPTSYTMMVKIPSRTMQGKVKLSPSESRITFSPNKGRTDAKYEVGYKVRHEESWGGRTSKWEARANHPTLPKPILAAIQYTANEETFKGTVELDIFSEEQDKLTGTLETQRIAENAFRTEVILAGRMLRVNPKVTITAANSYNTFGFEMMVQKTPAAAPSFAISTKYDKTSAQSAAVALTVQLEKQPVFEFSGVIEPEEGVSCNGVNMKAIMYAPEFGKYHVFSKICKPAFVEVTTVRHGGENKYTARFGLQFPDTAEFGLYASAGEELHHVALAAVRLTSPTMVKAEVAYKREEAEMIMVEASENAMRVMRFIETLAMNVFHFLEEEAAAKGVHFPSPQFVALMEEAKEEIRGIFQDILTDFLILDARFIHDILESPIVSYMSRVYLSVWSQIARLQRQLLVGLTETLKELGGYGNVTDTIMEIIMQIVRMVETRELPEFVRELLEEIKTTKLYKMVKKAINSLIQEYPEEYEAIKFVVMRAIATLERDISIIRERIMEMPAVQKIIEWIIHHFKSDGLVAKTAEEAVNRFLEEILFFSVETGRDHAILFIPLHQPVNSLTQFAQQAVPNPVVTLQNLIWSYVDYIPIPVEHAIWAYYNFVPRHMKDLLPPYSRTAMVVSSTEILTFNGLVLRAPRSPCKVLLAAHASHRLMMSHPQPSAPPQIELKTPAATVVIKPNFEILVNGQPSRRSEETIGNVWIENKAEEIVVRCPFMKVTVAKKGEVVAVEASRWISGRVAGLLGPNNGEIGDDRLMPSGATASSPRELVGAWQEDQHCPTPELRPAETTTHRVIQCEVLLGFRSRCNPVVQPKSFIDICHVAQNPCSAAKAYRTICALNGVEEIFPLEC</sequence>
<evidence type="ECO:0000313" key="12">
    <source>
        <dbReference type="EMBL" id="QXJ08931.1"/>
    </source>
</evidence>
<feature type="signal peptide" evidence="9">
    <location>
        <begin position="1"/>
        <end position="18"/>
    </location>
</feature>
<evidence type="ECO:0000256" key="7">
    <source>
        <dbReference type="ARBA" id="ARBA00023180"/>
    </source>
</evidence>
<comment type="caution">
    <text evidence="8">Lacks conserved residue(s) required for the propagation of feature annotation.</text>
</comment>
<feature type="chain" id="PRO_5036263823" evidence="9">
    <location>
        <begin position="19"/>
        <end position="2585"/>
    </location>
</feature>
<dbReference type="GO" id="GO:0045735">
    <property type="term" value="F:nutrient reservoir activity"/>
    <property type="evidence" value="ECO:0007669"/>
    <property type="project" value="UniProtKB-KW"/>
</dbReference>
<keyword evidence="3" id="KW-0758">Storage protein</keyword>
<dbReference type="SMART" id="SM00216">
    <property type="entry name" value="VWD"/>
    <property type="match status" value="1"/>
</dbReference>
<evidence type="ECO:0000256" key="6">
    <source>
        <dbReference type="ARBA" id="ARBA00023157"/>
    </source>
</evidence>
<dbReference type="Gene3D" id="2.20.50.20">
    <property type="entry name" value="Lipovitellin. Chain A, domain 3"/>
    <property type="match status" value="1"/>
</dbReference>
<dbReference type="Pfam" id="PF00094">
    <property type="entry name" value="VWD"/>
    <property type="match status" value="1"/>
</dbReference>
<keyword evidence="6" id="KW-1015">Disulfide bond</keyword>
<evidence type="ECO:0000256" key="2">
    <source>
        <dbReference type="ARBA" id="ARBA00022729"/>
    </source>
</evidence>
<name>A0A8F4Y562_PENME</name>
<dbReference type="EMBL" id="MT941450">
    <property type="protein sequence ID" value="QXJ08931.1"/>
    <property type="molecule type" value="Genomic_DNA"/>
</dbReference>
<dbReference type="Pfam" id="PF01347">
    <property type="entry name" value="Vitellogenin_N"/>
    <property type="match status" value="1"/>
</dbReference>
<dbReference type="SUPFAM" id="SSF48431">
    <property type="entry name" value="Lipovitellin-phosvitin complex, superhelical domain"/>
    <property type="match status" value="1"/>
</dbReference>
<evidence type="ECO:0000256" key="9">
    <source>
        <dbReference type="SAM" id="SignalP"/>
    </source>
</evidence>
<dbReference type="InterPro" id="IPR001747">
    <property type="entry name" value="Vitellogenin_N"/>
</dbReference>
<dbReference type="InterPro" id="IPR015817">
    <property type="entry name" value="Vitellinogen_open_b-sht_sub1"/>
</dbReference>
<organism evidence="12">
    <name type="scientific">Penaeus merguiensis</name>
    <name type="common">Banana prawn</name>
    <name type="synonym">Fenneropenaeus merguiensis</name>
    <dbReference type="NCBI Taxonomy" id="71412"/>
    <lineage>
        <taxon>Eukaryota</taxon>
        <taxon>Metazoa</taxon>
        <taxon>Ecdysozoa</taxon>
        <taxon>Arthropoda</taxon>
        <taxon>Crustacea</taxon>
        <taxon>Multicrustacea</taxon>
        <taxon>Malacostraca</taxon>
        <taxon>Eumalacostraca</taxon>
        <taxon>Eucarida</taxon>
        <taxon>Decapoda</taxon>
        <taxon>Dendrobranchiata</taxon>
        <taxon>Penaeoidea</taxon>
        <taxon>Penaeidae</taxon>
        <taxon>Penaeus</taxon>
    </lineage>
</organism>
<dbReference type="Gene3D" id="1.25.10.20">
    <property type="entry name" value="Vitellinogen, superhelical"/>
    <property type="match status" value="1"/>
</dbReference>
<keyword evidence="2 9" id="KW-0732">Signal</keyword>
<dbReference type="InterPro" id="IPR011030">
    <property type="entry name" value="Lipovitellin_superhlx_dom"/>
</dbReference>
<accession>A0A8F4Y562</accession>
<evidence type="ECO:0000256" key="3">
    <source>
        <dbReference type="ARBA" id="ARBA00022761"/>
    </source>
</evidence>
<dbReference type="Gene3D" id="2.20.80.10">
    <property type="entry name" value="Lipovitellin-phosvitin complex, chain A, domain 4"/>
    <property type="match status" value="1"/>
</dbReference>
<evidence type="ECO:0000259" key="10">
    <source>
        <dbReference type="PROSITE" id="PS51211"/>
    </source>
</evidence>
<keyword evidence="1" id="KW-0813">Transport</keyword>
<evidence type="ECO:0000259" key="11">
    <source>
        <dbReference type="PROSITE" id="PS51233"/>
    </source>
</evidence>
<dbReference type="InterPro" id="IPR015816">
    <property type="entry name" value="Vitellinogen_b-sht_N"/>
</dbReference>
<feature type="domain" description="VWFD" evidence="11">
    <location>
        <begin position="2352"/>
        <end position="2515"/>
    </location>
</feature>
<protein>
    <submittedName>
        <fullName evidence="12">Vitellogenin</fullName>
    </submittedName>
</protein>
<dbReference type="FunFam" id="2.20.50.20:FF:000007">
    <property type="entry name" value="von Willebrand factor type D domaincontaining protein"/>
    <property type="match status" value="1"/>
</dbReference>
<dbReference type="PANTHER" id="PTHR23345:SF15">
    <property type="entry name" value="VITELLOGENIN 1-RELATED"/>
    <property type="match status" value="1"/>
</dbReference>
<dbReference type="InterPro" id="IPR001846">
    <property type="entry name" value="VWF_type-D"/>
</dbReference>
<evidence type="ECO:0000256" key="5">
    <source>
        <dbReference type="ARBA" id="ARBA00023121"/>
    </source>
</evidence>
<proteinExistence type="evidence at transcript level"/>
<feature type="domain" description="Vitellogenin" evidence="10">
    <location>
        <begin position="42"/>
        <end position="653"/>
    </location>
</feature>
<dbReference type="GO" id="GO:0005319">
    <property type="term" value="F:lipid transporter activity"/>
    <property type="evidence" value="ECO:0007669"/>
    <property type="project" value="InterPro"/>
</dbReference>
<dbReference type="GO" id="GO:0008289">
    <property type="term" value="F:lipid binding"/>
    <property type="evidence" value="ECO:0007669"/>
    <property type="project" value="UniProtKB-KW"/>
</dbReference>
<dbReference type="PANTHER" id="PTHR23345">
    <property type="entry name" value="VITELLOGENIN-RELATED"/>
    <property type="match status" value="1"/>
</dbReference>
<dbReference type="SUPFAM" id="SSF56968">
    <property type="entry name" value="Lipovitellin-phosvitin complex, beta-sheet shell regions"/>
    <property type="match status" value="2"/>
</dbReference>
<dbReference type="Gene3D" id="2.30.230.10">
    <property type="entry name" value="Lipovitellin, beta-sheet shell regions, chain A"/>
    <property type="match status" value="1"/>
</dbReference>